<name>A0A2P7SM92_9HYPH</name>
<dbReference type="GO" id="GO:0030976">
    <property type="term" value="F:thiamine pyrophosphate binding"/>
    <property type="evidence" value="ECO:0007669"/>
    <property type="project" value="TreeGrafter"/>
</dbReference>
<accession>A0A2P7SM92</accession>
<evidence type="ECO:0000256" key="5">
    <source>
        <dbReference type="ARBA" id="ARBA00022764"/>
    </source>
</evidence>
<evidence type="ECO:0000256" key="2">
    <source>
        <dbReference type="ARBA" id="ARBA00008520"/>
    </source>
</evidence>
<gene>
    <name evidence="7" type="ORF">C7I85_00165</name>
</gene>
<evidence type="ECO:0000256" key="3">
    <source>
        <dbReference type="ARBA" id="ARBA00022448"/>
    </source>
</evidence>
<organism evidence="7 8">
    <name type="scientific">Pseudaminobacter soli</name>
    <name type="common">ex Li et al. 2025</name>
    <dbReference type="NCBI Taxonomy" id="1295366"/>
    <lineage>
        <taxon>Bacteria</taxon>
        <taxon>Pseudomonadati</taxon>
        <taxon>Pseudomonadota</taxon>
        <taxon>Alphaproteobacteria</taxon>
        <taxon>Hyphomicrobiales</taxon>
        <taxon>Phyllobacteriaceae</taxon>
        <taxon>Pseudaminobacter</taxon>
    </lineage>
</organism>
<feature type="chain" id="PRO_5015122964" evidence="6">
    <location>
        <begin position="27"/>
        <end position="360"/>
    </location>
</feature>
<sequence>MGYKSALAGIAGATAIALVSTFAASAQEAPPAGTIVDGSLKGKTLTFVSYGGIYQDGQNAALKDFVDKTGVTLLNDGPTEIAKLQAQVESKNVTWDVVDTADLPPYVHCGTLFQKLDLSKIDVSHIPAGQVGECSVPAMNYGVVLMYKNDTYKDNPPKGWKDFFDTEKFPGIRAIDGSGDPIGGLIEQGVLADGGSVENMTPADIDKGIAKIKALGPDTIYWKTGAESQQLAESGEADMILMWTGRAMTAVKNGAQYTPVWQDWLVVMDQLTIPVGVKDTDAAYALINAYLGKNAQEVLTEKTSYSPINNEAQPKVDPSVAAFLTNTPERVKQGYQQNIKFWVQNFDAASEKWTALMAGN</sequence>
<dbReference type="Pfam" id="PF13416">
    <property type="entry name" value="SBP_bac_8"/>
    <property type="match status" value="1"/>
</dbReference>
<keyword evidence="4 6" id="KW-0732">Signal</keyword>
<evidence type="ECO:0000256" key="1">
    <source>
        <dbReference type="ARBA" id="ARBA00004418"/>
    </source>
</evidence>
<dbReference type="PANTHER" id="PTHR30006">
    <property type="entry name" value="THIAMINE-BINDING PERIPLASMIC PROTEIN-RELATED"/>
    <property type="match status" value="1"/>
</dbReference>
<dbReference type="PANTHER" id="PTHR30006:SF3">
    <property type="entry name" value="THIAMINE-BINDING PERIPLASMIC PROTEIN"/>
    <property type="match status" value="1"/>
</dbReference>
<dbReference type="EMBL" id="PXYL01000001">
    <property type="protein sequence ID" value="PSJ63588.1"/>
    <property type="molecule type" value="Genomic_DNA"/>
</dbReference>
<comment type="subcellular location">
    <subcellularLocation>
        <location evidence="1">Periplasm</location>
    </subcellularLocation>
</comment>
<dbReference type="SUPFAM" id="SSF53850">
    <property type="entry name" value="Periplasmic binding protein-like II"/>
    <property type="match status" value="1"/>
</dbReference>
<comment type="similarity">
    <text evidence="2">Belongs to the bacterial solute-binding protein 1 family.</text>
</comment>
<keyword evidence="3" id="KW-0813">Transport</keyword>
<dbReference type="InterPro" id="IPR006059">
    <property type="entry name" value="SBP"/>
</dbReference>
<dbReference type="OrthoDB" id="9815444at2"/>
<dbReference type="RefSeq" id="WP_106721915.1">
    <property type="nucleotide sequence ID" value="NZ_PXYL01000001.1"/>
</dbReference>
<keyword evidence="8" id="KW-1185">Reference proteome</keyword>
<evidence type="ECO:0000256" key="4">
    <source>
        <dbReference type="ARBA" id="ARBA00022729"/>
    </source>
</evidence>
<feature type="signal peptide" evidence="6">
    <location>
        <begin position="1"/>
        <end position="26"/>
    </location>
</feature>
<proteinExistence type="inferred from homology"/>
<protein>
    <submittedName>
        <fullName evidence="7">ABC transporter</fullName>
    </submittedName>
</protein>
<dbReference type="GO" id="GO:0030288">
    <property type="term" value="C:outer membrane-bounded periplasmic space"/>
    <property type="evidence" value="ECO:0007669"/>
    <property type="project" value="TreeGrafter"/>
</dbReference>
<dbReference type="Proteomes" id="UP000240653">
    <property type="component" value="Unassembled WGS sequence"/>
</dbReference>
<dbReference type="GO" id="GO:0015888">
    <property type="term" value="P:thiamine transport"/>
    <property type="evidence" value="ECO:0007669"/>
    <property type="project" value="TreeGrafter"/>
</dbReference>
<reference evidence="7 8" key="1">
    <citation type="submission" date="2018-03" db="EMBL/GenBank/DDBJ databases">
        <title>The draft genome of Mesorhizobium soli JCM 19897.</title>
        <authorList>
            <person name="Li L."/>
            <person name="Liu L."/>
            <person name="Liang L."/>
            <person name="Wang T."/>
            <person name="Zhang X."/>
        </authorList>
    </citation>
    <scope>NUCLEOTIDE SEQUENCE [LARGE SCALE GENOMIC DNA]</scope>
    <source>
        <strain evidence="7 8">JCM 19897</strain>
    </source>
</reference>
<evidence type="ECO:0000313" key="7">
    <source>
        <dbReference type="EMBL" id="PSJ63588.1"/>
    </source>
</evidence>
<evidence type="ECO:0000256" key="6">
    <source>
        <dbReference type="SAM" id="SignalP"/>
    </source>
</evidence>
<dbReference type="Gene3D" id="3.40.190.10">
    <property type="entry name" value="Periplasmic binding protein-like II"/>
    <property type="match status" value="2"/>
</dbReference>
<evidence type="ECO:0000313" key="8">
    <source>
        <dbReference type="Proteomes" id="UP000240653"/>
    </source>
</evidence>
<dbReference type="AlphaFoldDB" id="A0A2P7SM92"/>
<comment type="caution">
    <text evidence="7">The sequence shown here is derived from an EMBL/GenBank/DDBJ whole genome shotgun (WGS) entry which is preliminary data.</text>
</comment>
<dbReference type="GO" id="GO:0030975">
    <property type="term" value="F:thiamine binding"/>
    <property type="evidence" value="ECO:0007669"/>
    <property type="project" value="TreeGrafter"/>
</dbReference>
<keyword evidence="5" id="KW-0574">Periplasm</keyword>